<evidence type="ECO:0000256" key="6">
    <source>
        <dbReference type="SAM" id="MobiDB-lite"/>
    </source>
</evidence>
<evidence type="ECO:0000313" key="7">
    <source>
        <dbReference type="Proteomes" id="UP000504623"/>
    </source>
</evidence>
<name>A0A9B0TTZ0_CHRAS</name>
<dbReference type="GeneID" id="102829358"/>
<evidence type="ECO:0000256" key="1">
    <source>
        <dbReference type="ARBA" id="ARBA00004345"/>
    </source>
</evidence>
<dbReference type="CTD" id="112464"/>
<feature type="compositionally biased region" description="Acidic residues" evidence="6">
    <location>
        <begin position="158"/>
        <end position="170"/>
    </location>
</feature>
<dbReference type="GO" id="GO:0005901">
    <property type="term" value="C:caveola"/>
    <property type="evidence" value="ECO:0007669"/>
    <property type="project" value="UniProtKB-SubCell"/>
</dbReference>
<dbReference type="PANTHER" id="PTHR15240">
    <property type="entry name" value="CAVIN"/>
    <property type="match status" value="1"/>
</dbReference>
<gene>
    <name evidence="8" type="primary">PRKCDBP</name>
</gene>
<dbReference type="PANTHER" id="PTHR15240:SF2">
    <property type="entry name" value="CAVEOLAE-ASSOCIATED PROTEIN 3"/>
    <property type="match status" value="1"/>
</dbReference>
<dbReference type="RefSeq" id="XP_006870372.1">
    <property type="nucleotide sequence ID" value="XM_006870310.1"/>
</dbReference>
<dbReference type="GO" id="GO:0005080">
    <property type="term" value="F:protein kinase C binding"/>
    <property type="evidence" value="ECO:0007669"/>
    <property type="project" value="TreeGrafter"/>
</dbReference>
<evidence type="ECO:0000256" key="3">
    <source>
        <dbReference type="ARBA" id="ARBA00008836"/>
    </source>
</evidence>
<reference evidence="8" key="1">
    <citation type="submission" date="2025-08" db="UniProtKB">
        <authorList>
            <consortium name="RefSeq"/>
        </authorList>
    </citation>
    <scope>IDENTIFICATION</scope>
    <source>
        <tissue evidence="8">Spleen</tissue>
    </source>
</reference>
<protein>
    <submittedName>
        <fullName evidence="8">Protein kinase C delta-binding protein</fullName>
    </submittedName>
</protein>
<dbReference type="Pfam" id="PF15237">
    <property type="entry name" value="PTRF_SDPR"/>
    <property type="match status" value="1"/>
</dbReference>
<feature type="compositionally biased region" description="Pro residues" evidence="6">
    <location>
        <begin position="200"/>
        <end position="212"/>
    </location>
</feature>
<evidence type="ECO:0000256" key="2">
    <source>
        <dbReference type="ARBA" id="ARBA00004496"/>
    </source>
</evidence>
<dbReference type="AlphaFoldDB" id="A0A9B0TTZ0"/>
<organism evidence="7 8">
    <name type="scientific">Chrysochloris asiatica</name>
    <name type="common">Cape golden mole</name>
    <dbReference type="NCBI Taxonomy" id="185453"/>
    <lineage>
        <taxon>Eukaryota</taxon>
        <taxon>Metazoa</taxon>
        <taxon>Chordata</taxon>
        <taxon>Craniata</taxon>
        <taxon>Vertebrata</taxon>
        <taxon>Euteleostomi</taxon>
        <taxon>Mammalia</taxon>
        <taxon>Eutheria</taxon>
        <taxon>Afrotheria</taxon>
        <taxon>Chrysochloridae</taxon>
        <taxon>Chrysochlorinae</taxon>
        <taxon>Chrysochloris</taxon>
    </lineage>
</organism>
<feature type="compositionally biased region" description="Low complexity" evidence="6">
    <location>
        <begin position="221"/>
        <end position="233"/>
    </location>
</feature>
<accession>A0A9B0TTZ0</accession>
<proteinExistence type="inferred from homology"/>
<evidence type="ECO:0000313" key="8">
    <source>
        <dbReference type="RefSeq" id="XP_006870372.1"/>
    </source>
</evidence>
<keyword evidence="8" id="KW-0808">Transferase</keyword>
<keyword evidence="8" id="KW-0418">Kinase</keyword>
<keyword evidence="7" id="KW-1185">Reference proteome</keyword>
<feature type="region of interest" description="Disordered" evidence="6">
    <location>
        <begin position="139"/>
        <end position="250"/>
    </location>
</feature>
<dbReference type="GO" id="GO:0016301">
    <property type="term" value="F:kinase activity"/>
    <property type="evidence" value="ECO:0007669"/>
    <property type="project" value="UniProtKB-KW"/>
</dbReference>
<dbReference type="InterPro" id="IPR026752">
    <property type="entry name" value="Cavin_fam"/>
</dbReference>
<comment type="subcellular location">
    <subcellularLocation>
        <location evidence="2">Cytoplasm</location>
    </subcellularLocation>
    <subcellularLocation>
        <location evidence="1">Membrane</location>
        <location evidence="1">Caveola</location>
    </subcellularLocation>
</comment>
<dbReference type="Proteomes" id="UP000504623">
    <property type="component" value="Unplaced"/>
</dbReference>
<evidence type="ECO:0000256" key="5">
    <source>
        <dbReference type="ARBA" id="ARBA00023136"/>
    </source>
</evidence>
<keyword evidence="5" id="KW-0472">Membrane</keyword>
<evidence type="ECO:0000256" key="4">
    <source>
        <dbReference type="ARBA" id="ARBA00022490"/>
    </source>
</evidence>
<keyword evidence="4" id="KW-0963">Cytoplasm</keyword>
<comment type="similarity">
    <text evidence="3">Belongs to the CAVIN family.</text>
</comment>
<dbReference type="GO" id="GO:0005737">
    <property type="term" value="C:cytoplasm"/>
    <property type="evidence" value="ECO:0007669"/>
    <property type="project" value="UniProtKB-SubCell"/>
</dbReference>
<sequence length="266" mass="28149">MGESALEPGPVSGVPAGGPVHAVTVVTLLEKLAAMLEALRERQGGLARRQGGLAGSVSRIQSGLGALSRSHDTTSNTLAQLLAKAERVGSHADAAQERAVRRAAQVQRLEANHGLLVARGKLHVVLFKEETEIPARAFQKAPELLGPADQSEVGPEQPEAEIGESSDEEPVESRARRLRRTGLQKVQSLKRALSGRKGPTVPPTTPVKPPRLGPGRSTNGQPEALPAAQPAQESTLEPKPLLDTEEEDLRRPEAAEAALLQIESEA</sequence>
<dbReference type="OrthoDB" id="9451657at2759"/>